<comment type="caution">
    <text evidence="1">The sequence shown here is derived from an EMBL/GenBank/DDBJ whole genome shotgun (WGS) entry which is preliminary data.</text>
</comment>
<reference evidence="1 2" key="1">
    <citation type="submission" date="2019-08" db="EMBL/GenBank/DDBJ databases">
        <authorList>
            <person name="Seo Y.L."/>
        </authorList>
    </citation>
    <scope>NUCLEOTIDE SEQUENCE [LARGE SCALE GENOMIC DNA]</scope>
    <source>
        <strain evidence="1 2">MaA-C15</strain>
    </source>
</reference>
<sequence length="101" mass="11192">MAFHNVGNYWLANGGSMWVTIRFTPAGVGVDRGAQWIMADPKPFNTFPTPSGTTQLESSRFQKRFVYRNGGTDWSYNCLVENTRSPGWNATHFSLTGGGNV</sequence>
<evidence type="ECO:0000313" key="1">
    <source>
        <dbReference type="EMBL" id="TYR30920.1"/>
    </source>
</evidence>
<dbReference type="RefSeq" id="WP_148915721.1">
    <property type="nucleotide sequence ID" value="NZ_VSZS01000065.1"/>
</dbReference>
<dbReference type="Proteomes" id="UP000323258">
    <property type="component" value="Unassembled WGS sequence"/>
</dbReference>
<evidence type="ECO:0000313" key="2">
    <source>
        <dbReference type="Proteomes" id="UP000323258"/>
    </source>
</evidence>
<proteinExistence type="predicted"/>
<accession>A0A5D4GWJ8</accession>
<reference evidence="1 2" key="2">
    <citation type="submission" date="2019-09" db="EMBL/GenBank/DDBJ databases">
        <title>Mesorhizobium sp. MaA-C15 isolated from Microcystis aeruginosa.</title>
        <authorList>
            <person name="Jeong S.E."/>
            <person name="Jin H.M."/>
            <person name="Jeon C.O."/>
        </authorList>
    </citation>
    <scope>NUCLEOTIDE SEQUENCE [LARGE SCALE GENOMIC DNA]</scope>
    <source>
        <strain evidence="1 2">MaA-C15</strain>
    </source>
</reference>
<dbReference type="OrthoDB" id="9155873at2"/>
<protein>
    <submittedName>
        <fullName evidence="1">Uncharacterized protein</fullName>
    </submittedName>
</protein>
<dbReference type="EMBL" id="VSZS01000065">
    <property type="protein sequence ID" value="TYR30920.1"/>
    <property type="molecule type" value="Genomic_DNA"/>
</dbReference>
<gene>
    <name evidence="1" type="ORF">FY036_15830</name>
</gene>
<dbReference type="AlphaFoldDB" id="A0A5D4GWJ8"/>
<name>A0A5D4GWJ8_9HYPH</name>
<keyword evidence="2" id="KW-1185">Reference proteome</keyword>
<organism evidence="1 2">
    <name type="scientific">Neoaquamicrobium microcysteis</name>
    <dbReference type="NCBI Taxonomy" id="2682781"/>
    <lineage>
        <taxon>Bacteria</taxon>
        <taxon>Pseudomonadati</taxon>
        <taxon>Pseudomonadota</taxon>
        <taxon>Alphaproteobacteria</taxon>
        <taxon>Hyphomicrobiales</taxon>
        <taxon>Phyllobacteriaceae</taxon>
        <taxon>Neoaquamicrobium</taxon>
    </lineage>
</organism>